<dbReference type="Proteomes" id="UP000179266">
    <property type="component" value="Unassembled WGS sequence"/>
</dbReference>
<keyword evidence="1" id="KW-0472">Membrane</keyword>
<dbReference type="AlphaFoldDB" id="A0A1F7RZW4"/>
<gene>
    <name evidence="2" type="ORF">A2161_00015</name>
</gene>
<sequence length="121" mass="14005">MKKGIRHGLPFYECKICRQVFNLADVIKLENNITGIKGSIVYNILFAVGIIFFINISVILKLLLVTLPVTFLIIAFKKLCMVYSLINRYRDERSTLISKDKESVFNEKFENARITMQNRIA</sequence>
<organism evidence="2 3">
    <name type="scientific">Candidatus Schekmanbacteria bacterium RBG_13_48_7</name>
    <dbReference type="NCBI Taxonomy" id="1817878"/>
    <lineage>
        <taxon>Bacteria</taxon>
        <taxon>Candidatus Schekmaniibacteriota</taxon>
    </lineage>
</organism>
<evidence type="ECO:0000313" key="3">
    <source>
        <dbReference type="Proteomes" id="UP000179266"/>
    </source>
</evidence>
<keyword evidence="1" id="KW-1133">Transmembrane helix</keyword>
<feature type="transmembrane region" description="Helical" evidence="1">
    <location>
        <begin position="40"/>
        <end position="60"/>
    </location>
</feature>
<dbReference type="EMBL" id="MGDD01000099">
    <property type="protein sequence ID" value="OGL47082.1"/>
    <property type="molecule type" value="Genomic_DNA"/>
</dbReference>
<evidence type="ECO:0000313" key="2">
    <source>
        <dbReference type="EMBL" id="OGL47082.1"/>
    </source>
</evidence>
<evidence type="ECO:0000256" key="1">
    <source>
        <dbReference type="SAM" id="Phobius"/>
    </source>
</evidence>
<reference evidence="2 3" key="1">
    <citation type="journal article" date="2016" name="Nat. Commun.">
        <title>Thousands of microbial genomes shed light on interconnected biogeochemical processes in an aquifer system.</title>
        <authorList>
            <person name="Anantharaman K."/>
            <person name="Brown C.T."/>
            <person name="Hug L.A."/>
            <person name="Sharon I."/>
            <person name="Castelle C.J."/>
            <person name="Probst A.J."/>
            <person name="Thomas B.C."/>
            <person name="Singh A."/>
            <person name="Wilkins M.J."/>
            <person name="Karaoz U."/>
            <person name="Brodie E.L."/>
            <person name="Williams K.H."/>
            <person name="Hubbard S.S."/>
            <person name="Banfield J.F."/>
        </authorList>
    </citation>
    <scope>NUCLEOTIDE SEQUENCE [LARGE SCALE GENOMIC DNA]</scope>
</reference>
<proteinExistence type="predicted"/>
<keyword evidence="1" id="KW-0812">Transmembrane</keyword>
<feature type="transmembrane region" description="Helical" evidence="1">
    <location>
        <begin position="66"/>
        <end position="86"/>
    </location>
</feature>
<name>A0A1F7RZW4_9BACT</name>
<accession>A0A1F7RZW4</accession>
<protein>
    <submittedName>
        <fullName evidence="2">Uncharacterized protein</fullName>
    </submittedName>
</protein>
<comment type="caution">
    <text evidence="2">The sequence shown here is derived from an EMBL/GenBank/DDBJ whole genome shotgun (WGS) entry which is preliminary data.</text>
</comment>